<keyword evidence="1" id="KW-0472">Membrane</keyword>
<evidence type="ECO:0000313" key="2">
    <source>
        <dbReference type="EMBL" id="HIX48832.1"/>
    </source>
</evidence>
<gene>
    <name evidence="2" type="ORF">H9981_07475</name>
</gene>
<comment type="caution">
    <text evidence="2">The sequence shown here is derived from an EMBL/GenBank/DDBJ whole genome shotgun (WGS) entry which is preliminary data.</text>
</comment>
<dbReference type="Proteomes" id="UP000824243">
    <property type="component" value="Unassembled WGS sequence"/>
</dbReference>
<keyword evidence="1" id="KW-1133">Transmembrane helix</keyword>
<organism evidence="2 3">
    <name type="scientific">Candidatus Mediterraneibacter caccavium</name>
    <dbReference type="NCBI Taxonomy" id="2838661"/>
    <lineage>
        <taxon>Bacteria</taxon>
        <taxon>Bacillati</taxon>
        <taxon>Bacillota</taxon>
        <taxon>Clostridia</taxon>
        <taxon>Lachnospirales</taxon>
        <taxon>Lachnospiraceae</taxon>
        <taxon>Mediterraneibacter</taxon>
    </lineage>
</organism>
<dbReference type="EMBL" id="DXFA01000130">
    <property type="protein sequence ID" value="HIX48832.1"/>
    <property type="molecule type" value="Genomic_DNA"/>
</dbReference>
<dbReference type="InterPro" id="IPR010699">
    <property type="entry name" value="DUF1275"/>
</dbReference>
<feature type="transmembrane region" description="Helical" evidence="1">
    <location>
        <begin position="57"/>
        <end position="77"/>
    </location>
</feature>
<keyword evidence="1" id="KW-0812">Transmembrane</keyword>
<protein>
    <submittedName>
        <fullName evidence="2">DUF1275 domain-containing protein</fullName>
    </submittedName>
</protein>
<feature type="transmembrane region" description="Helical" evidence="1">
    <location>
        <begin position="174"/>
        <end position="193"/>
    </location>
</feature>
<sequence length="239" mass="26146">MEWNNRSEVWTHFVMAVCGGFFGGYAIFGRMAVFGSAQTANLIEMVGDILGRNLADASLRLGALLIYAAAMVIFAVLRKKTPLNLKYLAIAVDAAAAAAAAVMPGQMDPVLALYPVFFAMSFQWCVFKGAEGYACSTIFSTNNLKQTVLSFTEYFLAGEDEQEERAKNLKKGRFFGETILFFHASVAAAYLSLRVMGLAAVWLAVCPLFIGLVMTEMQEGVIRGWTVRLVMKKAAEKTV</sequence>
<accession>A0A9D2ASM5</accession>
<proteinExistence type="predicted"/>
<feature type="transmembrane region" description="Helical" evidence="1">
    <location>
        <begin position="84"/>
        <end position="103"/>
    </location>
</feature>
<evidence type="ECO:0000313" key="3">
    <source>
        <dbReference type="Proteomes" id="UP000824243"/>
    </source>
</evidence>
<dbReference type="PANTHER" id="PTHR37314">
    <property type="entry name" value="SLR0142 PROTEIN"/>
    <property type="match status" value="1"/>
</dbReference>
<name>A0A9D2ASM5_9FIRM</name>
<feature type="transmembrane region" description="Helical" evidence="1">
    <location>
        <begin position="109"/>
        <end position="127"/>
    </location>
</feature>
<evidence type="ECO:0000256" key="1">
    <source>
        <dbReference type="SAM" id="Phobius"/>
    </source>
</evidence>
<feature type="transmembrane region" description="Helical" evidence="1">
    <location>
        <begin position="12"/>
        <end position="37"/>
    </location>
</feature>
<reference evidence="2" key="2">
    <citation type="submission" date="2021-04" db="EMBL/GenBank/DDBJ databases">
        <authorList>
            <person name="Gilroy R."/>
        </authorList>
    </citation>
    <scope>NUCLEOTIDE SEQUENCE</scope>
    <source>
        <strain evidence="2">ChiSjej5B23-15282</strain>
    </source>
</reference>
<feature type="transmembrane region" description="Helical" evidence="1">
    <location>
        <begin position="199"/>
        <end position="215"/>
    </location>
</feature>
<dbReference type="AlphaFoldDB" id="A0A9D2ASM5"/>
<reference evidence="2" key="1">
    <citation type="journal article" date="2021" name="PeerJ">
        <title>Extensive microbial diversity within the chicken gut microbiome revealed by metagenomics and culture.</title>
        <authorList>
            <person name="Gilroy R."/>
            <person name="Ravi A."/>
            <person name="Getino M."/>
            <person name="Pursley I."/>
            <person name="Horton D.L."/>
            <person name="Alikhan N.F."/>
            <person name="Baker D."/>
            <person name="Gharbi K."/>
            <person name="Hall N."/>
            <person name="Watson M."/>
            <person name="Adriaenssens E.M."/>
            <person name="Foster-Nyarko E."/>
            <person name="Jarju S."/>
            <person name="Secka A."/>
            <person name="Antonio M."/>
            <person name="Oren A."/>
            <person name="Chaudhuri R.R."/>
            <person name="La Ragione R."/>
            <person name="Hildebrand F."/>
            <person name="Pallen M.J."/>
        </authorList>
    </citation>
    <scope>NUCLEOTIDE SEQUENCE</scope>
    <source>
        <strain evidence="2">ChiSjej5B23-15282</strain>
    </source>
</reference>
<dbReference type="Pfam" id="PF06912">
    <property type="entry name" value="DUF1275"/>
    <property type="match status" value="1"/>
</dbReference>
<dbReference type="PANTHER" id="PTHR37314:SF4">
    <property type="entry name" value="UPF0700 TRANSMEMBRANE PROTEIN YOAK"/>
    <property type="match status" value="1"/>
</dbReference>